<evidence type="ECO:0000256" key="4">
    <source>
        <dbReference type="ARBA" id="ARBA00022692"/>
    </source>
</evidence>
<dbReference type="Pfam" id="PF13853">
    <property type="entry name" value="7tm_4"/>
    <property type="match status" value="1"/>
</dbReference>
<keyword evidence="5 12" id="KW-1133">Transmembrane helix</keyword>
<dbReference type="OMA" id="CFSTINS"/>
<dbReference type="FunFam" id="1.20.1070.10:FF:000003">
    <property type="entry name" value="Olfactory receptor"/>
    <property type="match status" value="1"/>
</dbReference>
<evidence type="ECO:0000313" key="14">
    <source>
        <dbReference type="Proteomes" id="UP000186698"/>
    </source>
</evidence>
<dbReference type="KEGG" id="xla:108710668"/>
<evidence type="ECO:0000256" key="6">
    <source>
        <dbReference type="ARBA" id="ARBA00023040"/>
    </source>
</evidence>
<dbReference type="Proteomes" id="UP000186698">
    <property type="component" value="Chromosome 3L"/>
</dbReference>
<dbReference type="SUPFAM" id="SSF81321">
    <property type="entry name" value="Family A G protein-coupled receptor-like"/>
    <property type="match status" value="1"/>
</dbReference>
<feature type="domain" description="G-protein coupled receptors family 1 profile" evidence="13">
    <location>
        <begin position="41"/>
        <end position="290"/>
    </location>
</feature>
<dbReference type="InterPro" id="IPR017452">
    <property type="entry name" value="GPCR_Rhodpsn_7TM"/>
</dbReference>
<evidence type="ECO:0000256" key="12">
    <source>
        <dbReference type="RuleBase" id="RU363047"/>
    </source>
</evidence>
<dbReference type="PRINTS" id="PR00245">
    <property type="entry name" value="OLFACTORYR"/>
</dbReference>
<dbReference type="Gene3D" id="1.20.1070.10">
    <property type="entry name" value="Rhodopsin 7-helix transmembrane proteins"/>
    <property type="match status" value="1"/>
</dbReference>
<evidence type="ECO:0000256" key="3">
    <source>
        <dbReference type="ARBA" id="ARBA00022475"/>
    </source>
</evidence>
<keyword evidence="10 11" id="KW-0807">Transducer</keyword>
<comment type="subcellular location">
    <subcellularLocation>
        <location evidence="1 12">Cell membrane</location>
        <topology evidence="1 12">Multi-pass membrane protein</topology>
    </subcellularLocation>
</comment>
<evidence type="ECO:0000256" key="7">
    <source>
        <dbReference type="ARBA" id="ARBA00023136"/>
    </source>
</evidence>
<dbReference type="GO" id="GO:0005886">
    <property type="term" value="C:plasma membrane"/>
    <property type="evidence" value="ECO:0007669"/>
    <property type="project" value="UniProtKB-SubCell"/>
</dbReference>
<keyword evidence="3 12" id="KW-1003">Cell membrane</keyword>
<keyword evidence="8 11" id="KW-0675">Receptor</keyword>
<feature type="transmembrane region" description="Helical" evidence="12">
    <location>
        <begin position="60"/>
        <end position="78"/>
    </location>
</feature>
<dbReference type="GeneID" id="108710668"/>
<dbReference type="RefSeq" id="XP_018107271.2">
    <property type="nucleotide sequence ID" value="XM_018251782.2"/>
</dbReference>
<keyword evidence="6 11" id="KW-0297">G-protein coupled receptor</keyword>
<evidence type="ECO:0000256" key="8">
    <source>
        <dbReference type="ARBA" id="ARBA00023170"/>
    </source>
</evidence>
<dbReference type="PROSITE" id="PS00237">
    <property type="entry name" value="G_PROTEIN_RECEP_F1_1"/>
    <property type="match status" value="1"/>
</dbReference>
<evidence type="ECO:0000256" key="9">
    <source>
        <dbReference type="ARBA" id="ARBA00023180"/>
    </source>
</evidence>
<sequence>MELQNVTKITEFTFTGLEANSTQVPFLFIFFLLVYLITIFGNSGMMALVCITPHLQTPMYYFLGSLSMVDLCYSSVITPKMLADLVSRMKSISFIGCALQFFFFAAFAGTESLLLSCMSYDRYVAICHPLHYSSIMTKDKCLWLILVSFSAGFSQSSVQTQCIFSLEFCRLSQLDHFYCDVPPLLKISCSETFHCDMVTIFIICFFGLVSVVNILVSYTLIVSSILRMKSAANRGRAFSTCSSHLTCVCIFYCTVFFIYLRSPSSSFDRQDKMASVFYTVIISMLNPLIYSLRNQEVKKVLHRLTTQCFSTINSTSRC</sequence>
<dbReference type="GO" id="GO:0004984">
    <property type="term" value="F:olfactory receptor activity"/>
    <property type="evidence" value="ECO:0000318"/>
    <property type="project" value="GO_Central"/>
</dbReference>
<evidence type="ECO:0000259" key="13">
    <source>
        <dbReference type="PROSITE" id="PS50262"/>
    </source>
</evidence>
<feature type="transmembrane region" description="Helical" evidence="12">
    <location>
        <begin position="26"/>
        <end position="48"/>
    </location>
</feature>
<dbReference type="PROSITE" id="PS50262">
    <property type="entry name" value="G_PROTEIN_RECEP_F1_2"/>
    <property type="match status" value="1"/>
</dbReference>
<dbReference type="PaxDb" id="8355-A0A1L8H478"/>
<evidence type="ECO:0000256" key="11">
    <source>
        <dbReference type="RuleBase" id="RU000688"/>
    </source>
</evidence>
<keyword evidence="4 11" id="KW-0812">Transmembrane</keyword>
<evidence type="ECO:0000256" key="1">
    <source>
        <dbReference type="ARBA" id="ARBA00004651"/>
    </source>
</evidence>
<dbReference type="GO" id="GO:0005549">
    <property type="term" value="F:odorant binding"/>
    <property type="evidence" value="ECO:0000318"/>
    <property type="project" value="GO_Central"/>
</dbReference>
<feature type="transmembrane region" description="Helical" evidence="12">
    <location>
        <begin position="98"/>
        <end position="120"/>
    </location>
</feature>
<dbReference type="CDD" id="cd15230">
    <property type="entry name" value="7tmA_OR5-like"/>
    <property type="match status" value="1"/>
</dbReference>
<keyword evidence="12" id="KW-0716">Sensory transduction</keyword>
<keyword evidence="14" id="KW-1185">Reference proteome</keyword>
<evidence type="ECO:0000313" key="15">
    <source>
        <dbReference type="RefSeq" id="XP_018107271.2"/>
    </source>
</evidence>
<feature type="transmembrane region" description="Helical" evidence="12">
    <location>
        <begin position="200"/>
        <end position="226"/>
    </location>
</feature>
<organism evidence="14 15">
    <name type="scientific">Xenopus laevis</name>
    <name type="common">African clawed frog</name>
    <dbReference type="NCBI Taxonomy" id="8355"/>
    <lineage>
        <taxon>Eukaryota</taxon>
        <taxon>Metazoa</taxon>
        <taxon>Chordata</taxon>
        <taxon>Craniata</taxon>
        <taxon>Vertebrata</taxon>
        <taxon>Euteleostomi</taxon>
        <taxon>Amphibia</taxon>
        <taxon>Batrachia</taxon>
        <taxon>Anura</taxon>
        <taxon>Pipoidea</taxon>
        <taxon>Pipidae</taxon>
        <taxon>Xenopodinae</taxon>
        <taxon>Xenopus</taxon>
        <taxon>Xenopus</taxon>
    </lineage>
</organism>
<dbReference type="PANTHER" id="PTHR48018">
    <property type="entry name" value="OLFACTORY RECEPTOR"/>
    <property type="match status" value="1"/>
</dbReference>
<feature type="transmembrane region" description="Helical" evidence="12">
    <location>
        <begin position="272"/>
        <end position="292"/>
    </location>
</feature>
<accession>A0A1L8H478</accession>
<keyword evidence="7 12" id="KW-0472">Membrane</keyword>
<evidence type="ECO:0000256" key="2">
    <source>
        <dbReference type="ARBA" id="ARBA00010663"/>
    </source>
</evidence>
<protein>
    <recommendedName>
        <fullName evidence="12">Olfactory receptor</fullName>
    </recommendedName>
</protein>
<proteinExistence type="inferred from homology"/>
<dbReference type="FunFam" id="1.10.1220.70:FF:000001">
    <property type="entry name" value="Olfactory receptor"/>
    <property type="match status" value="1"/>
</dbReference>
<feature type="transmembrane region" description="Helical" evidence="12">
    <location>
        <begin position="238"/>
        <end position="260"/>
    </location>
</feature>
<name>A0A1L8H478_XENLA</name>
<dbReference type="OrthoDB" id="9889152at2759"/>
<evidence type="ECO:0000256" key="5">
    <source>
        <dbReference type="ARBA" id="ARBA00022989"/>
    </source>
</evidence>
<reference evidence="15" key="1">
    <citation type="submission" date="2025-08" db="UniProtKB">
        <authorList>
            <consortium name="RefSeq"/>
        </authorList>
    </citation>
    <scope>IDENTIFICATION</scope>
    <source>
        <strain evidence="15">J_2021</strain>
        <tissue evidence="15">Erythrocytes</tissue>
    </source>
</reference>
<dbReference type="GO" id="GO:0004930">
    <property type="term" value="F:G protein-coupled receptor activity"/>
    <property type="evidence" value="ECO:0007669"/>
    <property type="project" value="UniProtKB-KW"/>
</dbReference>
<evidence type="ECO:0000256" key="10">
    <source>
        <dbReference type="ARBA" id="ARBA00023224"/>
    </source>
</evidence>
<dbReference type="InterPro" id="IPR000276">
    <property type="entry name" value="GPCR_Rhodpsn"/>
</dbReference>
<keyword evidence="9" id="KW-0325">Glycoprotein</keyword>
<keyword evidence="12" id="KW-0552">Olfaction</keyword>
<dbReference type="PRINTS" id="PR00237">
    <property type="entry name" value="GPCRRHODOPSN"/>
</dbReference>
<comment type="similarity">
    <text evidence="2 11">Belongs to the G-protein coupled receptor 1 family.</text>
</comment>
<dbReference type="AlphaFoldDB" id="A0A1L8H478"/>
<dbReference type="InterPro" id="IPR000725">
    <property type="entry name" value="Olfact_rcpt"/>
</dbReference>
<gene>
    <name evidence="15" type="primary">LOC108710668</name>
</gene>